<evidence type="ECO:0000259" key="4">
    <source>
        <dbReference type="Pfam" id="PF07804"/>
    </source>
</evidence>
<gene>
    <name evidence="5" type="ORF">PIOMA14_II_0427</name>
</gene>
<protein>
    <recommendedName>
        <fullName evidence="4">HipA-like C-terminal domain-containing protein</fullName>
    </recommendedName>
</protein>
<dbReference type="GO" id="GO:0004674">
    <property type="term" value="F:protein serine/threonine kinase activity"/>
    <property type="evidence" value="ECO:0007669"/>
    <property type="project" value="TreeGrafter"/>
</dbReference>
<accession>A0A0T7APC8</accession>
<evidence type="ECO:0000256" key="1">
    <source>
        <dbReference type="ARBA" id="ARBA00010164"/>
    </source>
</evidence>
<proteinExistence type="inferred from homology"/>
<dbReference type="PANTHER" id="PTHR37419">
    <property type="entry name" value="SERINE/THREONINE-PROTEIN KINASE TOXIN HIPA"/>
    <property type="match status" value="1"/>
</dbReference>
<name>A0A0T7APC8_PREIN</name>
<organism evidence="5 6">
    <name type="scientific">Prevotella intermedia</name>
    <dbReference type="NCBI Taxonomy" id="28131"/>
    <lineage>
        <taxon>Bacteria</taxon>
        <taxon>Pseudomonadati</taxon>
        <taxon>Bacteroidota</taxon>
        <taxon>Bacteroidia</taxon>
        <taxon>Bacteroidales</taxon>
        <taxon>Prevotellaceae</taxon>
        <taxon>Prevotella</taxon>
    </lineage>
</organism>
<dbReference type="Pfam" id="PF07804">
    <property type="entry name" value="HipA_C"/>
    <property type="match status" value="1"/>
</dbReference>
<evidence type="ECO:0000256" key="2">
    <source>
        <dbReference type="ARBA" id="ARBA00022679"/>
    </source>
</evidence>
<dbReference type="PANTHER" id="PTHR37419:SF1">
    <property type="entry name" value="SERINE_THREONINE-PROTEIN KINASE TOXIN HIPA"/>
    <property type="match status" value="1"/>
</dbReference>
<evidence type="ECO:0000256" key="3">
    <source>
        <dbReference type="ARBA" id="ARBA00022777"/>
    </source>
</evidence>
<dbReference type="AlphaFoldDB" id="A0A0T7APC8"/>
<dbReference type="InterPro" id="IPR052028">
    <property type="entry name" value="HipA_Ser/Thr_kinase"/>
</dbReference>
<keyword evidence="3" id="KW-0418">Kinase</keyword>
<dbReference type="Gene3D" id="1.10.1070.20">
    <property type="match status" value="1"/>
</dbReference>
<dbReference type="Proteomes" id="UP000217431">
    <property type="component" value="Chromosome II"/>
</dbReference>
<sequence>MCKCLYCYKPLEEGQEDFHPQCAKKFFGVQETPTLEYRHEDLDELAEQVIRAQMALTGVQPKLSLNLNKHEGSNRLTIVGLWGDYIFKPQTDNYPQLPENEDLTMHLAEAAKIGVVPHSLIRLADGRLGYITKRIDRTTDGQKIDMEDMCQLTLHPTEYKYRSSYEQIAKTIVQHCDTPKLALVNYMQLLLFCFVTGNNDMHLKNFSLYRPADSYQLAPAYDLVNVSIANPNDKEELALTLSGRKNKLKLDHFLQAAITMGLEEKVVLRLIASMNKALPKWKSLIHSSFLSEDMKKAYEDTIVKRLERLQKR</sequence>
<dbReference type="InterPro" id="IPR012893">
    <property type="entry name" value="HipA-like_C"/>
</dbReference>
<evidence type="ECO:0000313" key="5">
    <source>
        <dbReference type="EMBL" id="BAU18932.1"/>
    </source>
</evidence>
<keyword evidence="2" id="KW-0808">Transferase</keyword>
<dbReference type="EMBL" id="AP014598">
    <property type="protein sequence ID" value="BAU18932.1"/>
    <property type="molecule type" value="Genomic_DNA"/>
</dbReference>
<dbReference type="RefSeq" id="WP_096408951.1">
    <property type="nucleotide sequence ID" value="NZ_AP014598.1"/>
</dbReference>
<dbReference type="GO" id="GO:0005829">
    <property type="term" value="C:cytosol"/>
    <property type="evidence" value="ECO:0007669"/>
    <property type="project" value="TreeGrafter"/>
</dbReference>
<comment type="similarity">
    <text evidence="1">Belongs to the HipA Ser/Thr kinase family.</text>
</comment>
<reference evidence="5 6" key="1">
    <citation type="journal article" date="2016" name="DNA Res.">
        <title>The complete genome sequencing of Prevotella intermedia strain OMA14 and a subsequent fine-scale, intra-species genomic comparison reveal an unusual amplification of conjugative and mobile transposons and identify a novel Prevotella-lineage-specific repeat.</title>
        <authorList>
            <person name="Naito M."/>
            <person name="Ogura Y."/>
            <person name="Itoh T."/>
            <person name="Shoji M."/>
            <person name="Okamoto M."/>
            <person name="Hayashi T."/>
            <person name="Nakayama K."/>
        </authorList>
    </citation>
    <scope>NUCLEOTIDE SEQUENCE [LARGE SCALE GENOMIC DNA]</scope>
    <source>
        <strain evidence="5 6">OMA14</strain>
    </source>
</reference>
<evidence type="ECO:0000313" key="6">
    <source>
        <dbReference type="Proteomes" id="UP000217431"/>
    </source>
</evidence>
<dbReference type="STRING" id="28131.BWX40_10085"/>
<feature type="domain" description="HipA-like C-terminal" evidence="4">
    <location>
        <begin position="55"/>
        <end position="279"/>
    </location>
</feature>